<evidence type="ECO:0000313" key="1">
    <source>
        <dbReference type="EMBL" id="TDX29094.1"/>
    </source>
</evidence>
<dbReference type="AlphaFoldDB" id="A0A4R8FRU5"/>
<evidence type="ECO:0000313" key="2">
    <source>
        <dbReference type="Proteomes" id="UP000294489"/>
    </source>
</evidence>
<dbReference type="OrthoDB" id="6172973at2"/>
<dbReference type="Proteomes" id="UP000294489">
    <property type="component" value="Unassembled WGS sequence"/>
</dbReference>
<sequence>MDWSSIGNALSTGWDSVSGYATEAFNWIGDNPEAANLIGGIAAGVGQAYLQNEQAKDERAFKREMYERGVRDRQVNPGEIGDYGSYRNTLTKGLISNGMIAGGQ</sequence>
<accession>A0A4R8FRU5</accession>
<gene>
    <name evidence="1" type="ORF">DFO67_108138</name>
</gene>
<dbReference type="EMBL" id="SOEC01000008">
    <property type="protein sequence ID" value="TDX29094.1"/>
    <property type="molecule type" value="Genomic_DNA"/>
</dbReference>
<comment type="caution">
    <text evidence="1">The sequence shown here is derived from an EMBL/GenBank/DDBJ whole genome shotgun (WGS) entry which is preliminary data.</text>
</comment>
<name>A0A4R8FRU5_9GAMM</name>
<dbReference type="RefSeq" id="WP_134017937.1">
    <property type="nucleotide sequence ID" value="NZ_SOEC01000008.1"/>
</dbReference>
<proteinExistence type="predicted"/>
<organism evidence="1 2">
    <name type="scientific">Modicisalibacter xianhensis</name>
    <dbReference type="NCBI Taxonomy" id="442341"/>
    <lineage>
        <taxon>Bacteria</taxon>
        <taxon>Pseudomonadati</taxon>
        <taxon>Pseudomonadota</taxon>
        <taxon>Gammaproteobacteria</taxon>
        <taxon>Oceanospirillales</taxon>
        <taxon>Halomonadaceae</taxon>
        <taxon>Modicisalibacter</taxon>
    </lineage>
</organism>
<reference evidence="1 2" key="1">
    <citation type="submission" date="2019-03" db="EMBL/GenBank/DDBJ databases">
        <title>Freshwater and sediment microbial communities from various areas in North America, analyzing microbe dynamics in response to fracking.</title>
        <authorList>
            <person name="Lamendella R."/>
        </authorList>
    </citation>
    <scope>NUCLEOTIDE SEQUENCE [LARGE SCALE GENOMIC DNA]</scope>
    <source>
        <strain evidence="1 2">6_TX</strain>
    </source>
</reference>
<protein>
    <submittedName>
        <fullName evidence="1">Uncharacterized protein</fullName>
    </submittedName>
</protein>